<evidence type="ECO:0000256" key="12">
    <source>
        <dbReference type="ARBA" id="ARBA00023180"/>
    </source>
</evidence>
<dbReference type="InterPro" id="IPR012951">
    <property type="entry name" value="BBE"/>
</dbReference>
<dbReference type="InterPro" id="IPR006094">
    <property type="entry name" value="Oxid_FAD_bind_N"/>
</dbReference>
<dbReference type="PANTHER" id="PTHR32448">
    <property type="entry name" value="OS08G0158400 PROTEIN"/>
    <property type="match status" value="1"/>
</dbReference>
<dbReference type="Pfam" id="PF01565">
    <property type="entry name" value="FAD_binding_4"/>
    <property type="match status" value="1"/>
</dbReference>
<evidence type="ECO:0000256" key="5">
    <source>
        <dbReference type="ARBA" id="ARBA00022525"/>
    </source>
</evidence>
<dbReference type="InterPro" id="IPR016169">
    <property type="entry name" value="FAD-bd_PCMH_sub2"/>
</dbReference>
<keyword evidence="15" id="KW-1185">Reference proteome</keyword>
<keyword evidence="7 13" id="KW-0732">Signal</keyword>
<keyword evidence="9" id="KW-0274">FAD</keyword>
<dbReference type="PROSITE" id="PS51387">
    <property type="entry name" value="FAD_PCMH"/>
    <property type="match status" value="1"/>
</dbReference>
<dbReference type="InterPro" id="IPR016166">
    <property type="entry name" value="FAD-bd_PCMH"/>
</dbReference>
<gene>
    <name evidence="16" type="primary">LOC111278847</name>
</gene>
<evidence type="ECO:0000259" key="14">
    <source>
        <dbReference type="PROSITE" id="PS51387"/>
    </source>
</evidence>
<dbReference type="InterPro" id="IPR016167">
    <property type="entry name" value="FAD-bd_PCMH_sub1"/>
</dbReference>
<evidence type="ECO:0000256" key="1">
    <source>
        <dbReference type="ARBA" id="ARBA00001974"/>
    </source>
</evidence>
<feature type="domain" description="FAD-binding PCMH-type" evidence="14">
    <location>
        <begin position="74"/>
        <end position="248"/>
    </location>
</feature>
<dbReference type="AlphaFoldDB" id="A0A6P5X0F7"/>
<evidence type="ECO:0000256" key="6">
    <source>
        <dbReference type="ARBA" id="ARBA00022630"/>
    </source>
</evidence>
<dbReference type="KEGG" id="dzi:111278847"/>
<evidence type="ECO:0000256" key="2">
    <source>
        <dbReference type="ARBA" id="ARBA00004191"/>
    </source>
</evidence>
<dbReference type="Gene3D" id="3.30.465.10">
    <property type="match status" value="1"/>
</dbReference>
<name>A0A6P5X0F7_DURZI</name>
<comment type="cofactor">
    <cofactor evidence="1">
        <name>FAD</name>
        <dbReference type="ChEBI" id="CHEBI:57692"/>
    </cofactor>
</comment>
<keyword evidence="8" id="KW-0547">Nucleotide-binding</keyword>
<dbReference type="Proteomes" id="UP000515121">
    <property type="component" value="Unplaced"/>
</dbReference>
<keyword evidence="10" id="KW-0560">Oxidoreductase</keyword>
<dbReference type="GO" id="GO:0016491">
    <property type="term" value="F:oxidoreductase activity"/>
    <property type="evidence" value="ECO:0007669"/>
    <property type="project" value="UniProtKB-KW"/>
</dbReference>
<keyword evidence="4" id="KW-0134">Cell wall</keyword>
<keyword evidence="11" id="KW-1015">Disulfide bond</keyword>
<evidence type="ECO:0000256" key="7">
    <source>
        <dbReference type="ARBA" id="ARBA00022729"/>
    </source>
</evidence>
<sequence length="530" mass="59233">MKASKSIIFTIVYILLISISLVTSDSALDNFLQCLPKHSNASKPITDAIYTLNNSSFQSVLESSANNLRFLTASTPKPMAIIAALDESHIQATIICAKHYGFQIRTRSGGHDHEGLSYVSYVPFIILDLFNLRSIQIDLKSETAWVQTGATIGELYYRIAERSQVHGFPAGVCPTVGVGGHVSGGGYGPLMRKYGLTIDNVIDVQLIDVNGRILNRESMGEDVFWAINGGGGASFGVILSWKIILVRVPTKVTVFQVAMTLEQGATDIFYEWQQVAHKLPTDLFIRATPVGVTTSGNMTVQVAFIGQFLGQNQKLFQVMNASFPELGLKQSDCMEMSWIQSTVFWAGYKNGTPPEVLLNRTQNKFFYKVKSDYVKHTIPKTGLETLWKWMMKTADRNFLEMSPYGGRMAEISESETPFPHRAGNLYKIEYGVYWTKGSIQATKHYVKWSRRLHAAMAPYVSSSPREAFLNYRDLDIGSNGSNCTDFEVAEVYGAKYFKGNFLRLTRVKAMVDPHNFFKNEQSIPPFPSQN</sequence>
<dbReference type="OrthoDB" id="407275at2759"/>
<organism evidence="15 16">
    <name type="scientific">Durio zibethinus</name>
    <name type="common">Durian</name>
    <dbReference type="NCBI Taxonomy" id="66656"/>
    <lineage>
        <taxon>Eukaryota</taxon>
        <taxon>Viridiplantae</taxon>
        <taxon>Streptophyta</taxon>
        <taxon>Embryophyta</taxon>
        <taxon>Tracheophyta</taxon>
        <taxon>Spermatophyta</taxon>
        <taxon>Magnoliopsida</taxon>
        <taxon>eudicotyledons</taxon>
        <taxon>Gunneridae</taxon>
        <taxon>Pentapetalae</taxon>
        <taxon>rosids</taxon>
        <taxon>malvids</taxon>
        <taxon>Malvales</taxon>
        <taxon>Malvaceae</taxon>
        <taxon>Helicteroideae</taxon>
        <taxon>Durio</taxon>
    </lineage>
</organism>
<dbReference type="GeneID" id="111278847"/>
<evidence type="ECO:0000313" key="16">
    <source>
        <dbReference type="RefSeq" id="XP_022721262.1"/>
    </source>
</evidence>
<dbReference type="Gene3D" id="3.40.462.20">
    <property type="match status" value="1"/>
</dbReference>
<feature type="signal peptide" evidence="13">
    <location>
        <begin position="1"/>
        <end position="24"/>
    </location>
</feature>
<feature type="chain" id="PRO_5027863471" evidence="13">
    <location>
        <begin position="25"/>
        <end position="530"/>
    </location>
</feature>
<proteinExistence type="inferred from homology"/>
<comment type="similarity">
    <text evidence="3">Belongs to the oxygen-dependent FAD-linked oxidoreductase family.</text>
</comment>
<evidence type="ECO:0000256" key="11">
    <source>
        <dbReference type="ARBA" id="ARBA00023157"/>
    </source>
</evidence>
<evidence type="ECO:0000256" key="9">
    <source>
        <dbReference type="ARBA" id="ARBA00022827"/>
    </source>
</evidence>
<protein>
    <submittedName>
        <fullName evidence="16">Berberine bridge enzyme-like 7</fullName>
    </submittedName>
</protein>
<dbReference type="InterPro" id="IPR036318">
    <property type="entry name" value="FAD-bd_PCMH-like_sf"/>
</dbReference>
<comment type="subcellular location">
    <subcellularLocation>
        <location evidence="2">Secreted</location>
        <location evidence="2">Cell wall</location>
    </subcellularLocation>
</comment>
<dbReference type="FunFam" id="3.30.43.10:FF:000004">
    <property type="entry name" value="Berberine bridge enzyme-like 15"/>
    <property type="match status" value="1"/>
</dbReference>
<keyword evidence="5" id="KW-0964">Secreted</keyword>
<dbReference type="SUPFAM" id="SSF56176">
    <property type="entry name" value="FAD-binding/transporter-associated domain-like"/>
    <property type="match status" value="1"/>
</dbReference>
<keyword evidence="12" id="KW-0325">Glycoprotein</keyword>
<evidence type="ECO:0000256" key="10">
    <source>
        <dbReference type="ARBA" id="ARBA00023002"/>
    </source>
</evidence>
<evidence type="ECO:0000313" key="15">
    <source>
        <dbReference type="Proteomes" id="UP000515121"/>
    </source>
</evidence>
<evidence type="ECO:0000256" key="4">
    <source>
        <dbReference type="ARBA" id="ARBA00022512"/>
    </source>
</evidence>
<dbReference type="GO" id="GO:0071949">
    <property type="term" value="F:FAD binding"/>
    <property type="evidence" value="ECO:0007669"/>
    <property type="project" value="InterPro"/>
</dbReference>
<keyword evidence="6" id="KW-0285">Flavoprotein</keyword>
<dbReference type="RefSeq" id="XP_022721262.1">
    <property type="nucleotide sequence ID" value="XM_022865527.1"/>
</dbReference>
<evidence type="ECO:0000256" key="3">
    <source>
        <dbReference type="ARBA" id="ARBA00005466"/>
    </source>
</evidence>
<accession>A0A6P5X0F7</accession>
<reference evidence="16" key="1">
    <citation type="submission" date="2025-08" db="UniProtKB">
        <authorList>
            <consortium name="RefSeq"/>
        </authorList>
    </citation>
    <scope>IDENTIFICATION</scope>
    <source>
        <tissue evidence="16">Fruit stalk</tissue>
    </source>
</reference>
<dbReference type="Gene3D" id="3.30.43.10">
    <property type="entry name" value="Uridine Diphospho-n-acetylenolpyruvylglucosamine Reductase, domain 2"/>
    <property type="match status" value="1"/>
</dbReference>
<dbReference type="Pfam" id="PF08031">
    <property type="entry name" value="BBE"/>
    <property type="match status" value="1"/>
</dbReference>
<evidence type="ECO:0000256" key="8">
    <source>
        <dbReference type="ARBA" id="ARBA00022741"/>
    </source>
</evidence>
<evidence type="ECO:0000256" key="13">
    <source>
        <dbReference type="SAM" id="SignalP"/>
    </source>
</evidence>